<dbReference type="EMBL" id="JAGQLG010000200">
    <property type="protein sequence ID" value="MCA9382665.1"/>
    <property type="molecule type" value="Genomic_DNA"/>
</dbReference>
<evidence type="ECO:0000313" key="2">
    <source>
        <dbReference type="Proteomes" id="UP000782843"/>
    </source>
</evidence>
<protein>
    <submittedName>
        <fullName evidence="1">Uncharacterized protein</fullName>
    </submittedName>
</protein>
<proteinExistence type="predicted"/>
<reference evidence="1" key="1">
    <citation type="submission" date="2020-04" db="EMBL/GenBank/DDBJ databases">
        <authorList>
            <person name="Zhang T."/>
        </authorList>
    </citation>
    <scope>NUCLEOTIDE SEQUENCE</scope>
    <source>
        <strain evidence="1">HKST-UBA10</strain>
    </source>
</reference>
<comment type="caution">
    <text evidence="1">The sequence shown here is derived from an EMBL/GenBank/DDBJ whole genome shotgun (WGS) entry which is preliminary data.</text>
</comment>
<dbReference type="AlphaFoldDB" id="A0A955RIS3"/>
<accession>A0A955RIS3</accession>
<reference evidence="1" key="2">
    <citation type="journal article" date="2021" name="Microbiome">
        <title>Successional dynamics and alternative stable states in a saline activated sludge microbial community over 9 years.</title>
        <authorList>
            <person name="Wang Y."/>
            <person name="Ye J."/>
            <person name="Ju F."/>
            <person name="Liu L."/>
            <person name="Boyd J.A."/>
            <person name="Deng Y."/>
            <person name="Parks D.H."/>
            <person name="Jiang X."/>
            <person name="Yin X."/>
            <person name="Woodcroft B.J."/>
            <person name="Tyson G.W."/>
            <person name="Hugenholtz P."/>
            <person name="Polz M.F."/>
            <person name="Zhang T."/>
        </authorList>
    </citation>
    <scope>NUCLEOTIDE SEQUENCE</scope>
    <source>
        <strain evidence="1">HKST-UBA10</strain>
    </source>
</reference>
<organism evidence="1 2">
    <name type="scientific">Candidatus Dojkabacteria bacterium</name>
    <dbReference type="NCBI Taxonomy" id="2099670"/>
    <lineage>
        <taxon>Bacteria</taxon>
        <taxon>Candidatus Dojkabacteria</taxon>
    </lineage>
</organism>
<gene>
    <name evidence="1" type="ORF">KC660_04650</name>
</gene>
<sequence length="120" mass="14121">MLPKFHKNLDIKSWQNQDIFDVMGNIGSEVSRAIKWKSKNREKQCKEALYRSLELFDLSINNKNLTSAQLGELLRAREVWVDFIFGDNDYNSSSANIQRYFDQFAIARKRKVKDLKTRST</sequence>
<evidence type="ECO:0000313" key="1">
    <source>
        <dbReference type="EMBL" id="MCA9382665.1"/>
    </source>
</evidence>
<dbReference type="Proteomes" id="UP000782843">
    <property type="component" value="Unassembled WGS sequence"/>
</dbReference>
<name>A0A955RIS3_9BACT</name>